<dbReference type="AlphaFoldDB" id="A0A518HMS8"/>
<sequence length="231" mass="26098">MLKIQYDRYVADGFDELGAFVMVIDGFPAEERYEPTIELLESLGYQRSTAVEIGDGEYAISTPTGEATEKSLRVCFVKFKIGGDLYLYQPFNRTLLRGKSCIPHRPESDFRFADWYPVKGSPVKERAGAIEEQLADDFPNAALAAQFLHDHGFKRSNTHKKLGKNTYFVASRHGDGQPSGIVFRGEQEIYFFDYYADTRFIMGPSGLIKDEQPTERQFQTTASIAVTNLFG</sequence>
<gene>
    <name evidence="1" type="ORF">Enr13x_19970</name>
</gene>
<evidence type="ECO:0000313" key="1">
    <source>
        <dbReference type="EMBL" id="QDV42154.1"/>
    </source>
</evidence>
<name>A0A518HMS8_9BACT</name>
<reference evidence="1 2" key="1">
    <citation type="submission" date="2019-03" db="EMBL/GenBank/DDBJ databases">
        <title>Deep-cultivation of Planctomycetes and their phenomic and genomic characterization uncovers novel biology.</title>
        <authorList>
            <person name="Wiegand S."/>
            <person name="Jogler M."/>
            <person name="Boedeker C."/>
            <person name="Pinto D."/>
            <person name="Vollmers J."/>
            <person name="Rivas-Marin E."/>
            <person name="Kohn T."/>
            <person name="Peeters S.H."/>
            <person name="Heuer A."/>
            <person name="Rast P."/>
            <person name="Oberbeckmann S."/>
            <person name="Bunk B."/>
            <person name="Jeske O."/>
            <person name="Meyerdierks A."/>
            <person name="Storesund J.E."/>
            <person name="Kallscheuer N."/>
            <person name="Luecker S."/>
            <person name="Lage O.M."/>
            <person name="Pohl T."/>
            <person name="Merkel B.J."/>
            <person name="Hornburger P."/>
            <person name="Mueller R.-W."/>
            <person name="Bruemmer F."/>
            <person name="Labrenz M."/>
            <person name="Spormann A.M."/>
            <person name="Op den Camp H."/>
            <person name="Overmann J."/>
            <person name="Amann R."/>
            <person name="Jetten M.S.M."/>
            <person name="Mascher T."/>
            <person name="Medema M.H."/>
            <person name="Devos D.P."/>
            <person name="Kaster A.-K."/>
            <person name="Ovreas L."/>
            <person name="Rohde M."/>
            <person name="Galperin M.Y."/>
            <person name="Jogler C."/>
        </authorList>
    </citation>
    <scope>NUCLEOTIDE SEQUENCE [LARGE SCALE GENOMIC DNA]</scope>
    <source>
        <strain evidence="1 2">Enr13</strain>
    </source>
</reference>
<dbReference type="KEGG" id="snep:Enr13x_19970"/>
<protein>
    <submittedName>
        <fullName evidence="1">Uncharacterized protein</fullName>
    </submittedName>
</protein>
<dbReference type="EMBL" id="CP037423">
    <property type="protein sequence ID" value="QDV42154.1"/>
    <property type="molecule type" value="Genomic_DNA"/>
</dbReference>
<proteinExistence type="predicted"/>
<accession>A0A518HMS8</accession>
<evidence type="ECO:0000313" key="2">
    <source>
        <dbReference type="Proteomes" id="UP000319004"/>
    </source>
</evidence>
<dbReference type="RefSeq" id="WP_145385821.1">
    <property type="nucleotide sequence ID" value="NZ_CP037423.1"/>
</dbReference>
<dbReference type="Proteomes" id="UP000319004">
    <property type="component" value="Chromosome"/>
</dbReference>
<keyword evidence="2" id="KW-1185">Reference proteome</keyword>
<dbReference type="OrthoDB" id="254907at2"/>
<organism evidence="1 2">
    <name type="scientific">Stieleria neptunia</name>
    <dbReference type="NCBI Taxonomy" id="2527979"/>
    <lineage>
        <taxon>Bacteria</taxon>
        <taxon>Pseudomonadati</taxon>
        <taxon>Planctomycetota</taxon>
        <taxon>Planctomycetia</taxon>
        <taxon>Pirellulales</taxon>
        <taxon>Pirellulaceae</taxon>
        <taxon>Stieleria</taxon>
    </lineage>
</organism>